<gene>
    <name evidence="1" type="ORF">NCTC4822_00601</name>
</gene>
<accession>A0A380BEY8</accession>
<dbReference type="EMBL" id="UGYZ01000002">
    <property type="protein sequence ID" value="SUI99395.1"/>
    <property type="molecule type" value="Genomic_DNA"/>
</dbReference>
<organism evidence="1 2">
    <name type="scientific">Sporosarcina pasteurii</name>
    <name type="common">Bacillus pasteurii</name>
    <dbReference type="NCBI Taxonomy" id="1474"/>
    <lineage>
        <taxon>Bacteria</taxon>
        <taxon>Bacillati</taxon>
        <taxon>Bacillota</taxon>
        <taxon>Bacilli</taxon>
        <taxon>Bacillales</taxon>
        <taxon>Caryophanaceae</taxon>
        <taxon>Sporosarcina</taxon>
    </lineage>
</organism>
<sequence>MHKVPGSDTTLNRVGNWYLYYGRLFNLVTDSPQTAQWPLHNTNST</sequence>
<dbReference type="Proteomes" id="UP000254519">
    <property type="component" value="Unassembled WGS sequence"/>
</dbReference>
<dbReference type="AlphaFoldDB" id="A0A380BEY8"/>
<name>A0A380BEY8_SPOPA</name>
<keyword evidence="2" id="KW-1185">Reference proteome</keyword>
<evidence type="ECO:0000313" key="1">
    <source>
        <dbReference type="EMBL" id="SUI99395.1"/>
    </source>
</evidence>
<protein>
    <submittedName>
        <fullName evidence="1">Uncharacterized protein</fullName>
    </submittedName>
</protein>
<evidence type="ECO:0000313" key="2">
    <source>
        <dbReference type="Proteomes" id="UP000254519"/>
    </source>
</evidence>
<proteinExistence type="predicted"/>
<reference evidence="1 2" key="1">
    <citation type="submission" date="2018-06" db="EMBL/GenBank/DDBJ databases">
        <authorList>
            <consortium name="Pathogen Informatics"/>
            <person name="Doyle S."/>
        </authorList>
    </citation>
    <scope>NUCLEOTIDE SEQUENCE [LARGE SCALE GENOMIC DNA]</scope>
    <source>
        <strain evidence="2">ATCC 11859 / DSM 33 / NCIB 8841 / NCTC 4822</strain>
    </source>
</reference>